<keyword evidence="2" id="KW-0269">Exonuclease</keyword>
<dbReference type="AlphaFoldDB" id="A0A1H7SQX7"/>
<sequence>MDALVGQKWDLPESGPQADGSEIVRVVSYNIRSLRDDRTAVVRVLRALRPDLVCIQESPRFWFPRPQAAWLARQAGLMVLSGGKSASGPLLLGRLRAVPLSTHDIWLPRRPDLHQRGFATTVLRLGAAAPFSVTSCHLSLDADERHEQFQLLLDHLDGLGVAHSVVGGDFNEHPGERGWDLLASRLRDGWATRPWGDEYSSVPKNPHQRIDGVFATRGIEVLACGVAGEGFPGLRAKDLLLATDHLPVVGVLRIPAQGREELHE</sequence>
<dbReference type="Pfam" id="PF03372">
    <property type="entry name" value="Exo_endo_phos"/>
    <property type="match status" value="1"/>
</dbReference>
<keyword evidence="2" id="KW-0540">Nuclease</keyword>
<dbReference type="OrthoDB" id="3820230at2"/>
<evidence type="ECO:0000313" key="3">
    <source>
        <dbReference type="Proteomes" id="UP000183015"/>
    </source>
</evidence>
<evidence type="ECO:0000313" key="2">
    <source>
        <dbReference type="EMBL" id="SEL75050.1"/>
    </source>
</evidence>
<dbReference type="SUPFAM" id="SSF56219">
    <property type="entry name" value="DNase I-like"/>
    <property type="match status" value="1"/>
</dbReference>
<dbReference type="eggNOG" id="COG3568">
    <property type="taxonomic scope" value="Bacteria"/>
</dbReference>
<dbReference type="STRING" id="235985.SAMN05414137_112172"/>
<protein>
    <submittedName>
        <fullName evidence="2">Metal-dependent hydrolase, endonuclease/exonuclease/phosphatase family</fullName>
    </submittedName>
</protein>
<dbReference type="Gene3D" id="3.60.10.10">
    <property type="entry name" value="Endonuclease/exonuclease/phosphatase"/>
    <property type="match status" value="1"/>
</dbReference>
<dbReference type="Proteomes" id="UP000183015">
    <property type="component" value="Unassembled WGS sequence"/>
</dbReference>
<accession>A0A1H7SQX7</accession>
<feature type="domain" description="Endonuclease/exonuclease/phosphatase" evidence="1">
    <location>
        <begin position="27"/>
        <end position="226"/>
    </location>
</feature>
<dbReference type="RefSeq" id="WP_042456195.1">
    <property type="nucleotide sequence ID" value="NZ_BBPN01000041.1"/>
</dbReference>
<dbReference type="InterPro" id="IPR036691">
    <property type="entry name" value="Endo/exonu/phosph_ase_sf"/>
</dbReference>
<proteinExistence type="predicted"/>
<organism evidence="2 3">
    <name type="scientific">Streptacidiphilus jiangxiensis</name>
    <dbReference type="NCBI Taxonomy" id="235985"/>
    <lineage>
        <taxon>Bacteria</taxon>
        <taxon>Bacillati</taxon>
        <taxon>Actinomycetota</taxon>
        <taxon>Actinomycetes</taxon>
        <taxon>Kitasatosporales</taxon>
        <taxon>Streptomycetaceae</taxon>
        <taxon>Streptacidiphilus</taxon>
    </lineage>
</organism>
<name>A0A1H7SQX7_STRJI</name>
<dbReference type="InterPro" id="IPR005135">
    <property type="entry name" value="Endo/exonuclease/phosphatase"/>
</dbReference>
<reference evidence="3" key="1">
    <citation type="submission" date="2016-10" db="EMBL/GenBank/DDBJ databases">
        <authorList>
            <person name="Varghese N."/>
        </authorList>
    </citation>
    <scope>NUCLEOTIDE SEQUENCE [LARGE SCALE GENOMIC DNA]</scope>
    <source>
        <strain evidence="3">DSM 45096 / BCRC 16803 / CGMCC 4.1857 / CIP 109030 / JCM 12277 / KCTC 19219 / NBRC 100920 / 33214</strain>
    </source>
</reference>
<gene>
    <name evidence="2" type="ORF">SAMN05414137_112172</name>
</gene>
<keyword evidence="2" id="KW-0255">Endonuclease</keyword>
<dbReference type="GO" id="GO:0004527">
    <property type="term" value="F:exonuclease activity"/>
    <property type="evidence" value="ECO:0007669"/>
    <property type="project" value="UniProtKB-KW"/>
</dbReference>
<keyword evidence="3" id="KW-1185">Reference proteome</keyword>
<keyword evidence="2" id="KW-0378">Hydrolase</keyword>
<evidence type="ECO:0000259" key="1">
    <source>
        <dbReference type="Pfam" id="PF03372"/>
    </source>
</evidence>
<dbReference type="GO" id="GO:0004519">
    <property type="term" value="F:endonuclease activity"/>
    <property type="evidence" value="ECO:0007669"/>
    <property type="project" value="UniProtKB-KW"/>
</dbReference>
<dbReference type="EMBL" id="FOAZ01000012">
    <property type="protein sequence ID" value="SEL75050.1"/>
    <property type="molecule type" value="Genomic_DNA"/>
</dbReference>